<evidence type="ECO:0000313" key="6">
    <source>
        <dbReference type="Proteomes" id="UP001319861"/>
    </source>
</evidence>
<gene>
    <name evidence="5" type="ORF">SCMU_02200</name>
</gene>
<proteinExistence type="predicted"/>
<reference evidence="5 6" key="1">
    <citation type="journal article" date="2021" name="J. Biosci. Bioeng.">
        <title>Identification and characterization of a chc gene cluster responsible for the aromatization pathway of cyclohexanecarboxylate degradation in Sinomonas cyclohexanicum ATCC 51369.</title>
        <authorList>
            <person name="Yamamoto T."/>
            <person name="Hasegawa Y."/>
            <person name="Lau P.C.K."/>
            <person name="Iwaki H."/>
        </authorList>
    </citation>
    <scope>NUCLEOTIDE SEQUENCE [LARGE SCALE GENOMIC DNA]</scope>
    <source>
        <strain evidence="5 6">ATCC 51369</strain>
    </source>
</reference>
<evidence type="ECO:0000256" key="3">
    <source>
        <dbReference type="SAM" id="MobiDB-lite"/>
    </source>
</evidence>
<dbReference type="PANTHER" id="PTHR31956:SF8">
    <property type="entry name" value="ACID PHOSPHATASE PHOA (AFU_ORTHOLOGUE AFUA_1G03570)"/>
    <property type="match status" value="1"/>
</dbReference>
<evidence type="ECO:0000256" key="1">
    <source>
        <dbReference type="ARBA" id="ARBA00022801"/>
    </source>
</evidence>
<name>A0ABM7PQD2_SINCY</name>
<keyword evidence="4" id="KW-0732">Signal</keyword>
<evidence type="ECO:0000256" key="4">
    <source>
        <dbReference type="SAM" id="SignalP"/>
    </source>
</evidence>
<evidence type="ECO:0000313" key="5">
    <source>
        <dbReference type="EMBL" id="BCT74378.1"/>
    </source>
</evidence>
<sequence length="455" mass="47395">MLKVLKSRAAGAVVAVAAAVTLTGTAAVAATAASAGAAGAHAQSGPDHVFVIMMENHGRDQIVGNTADAPFITSLAQKYNEATNYHGVTHPSLVNYLAAISGDFQGIWDDCKAGADVTCAPEEFVPGSGDSTDTASLTPAQIASASATPHMFSGKNIVDQLESSGKTWKAYMQSMPSAGSNVEYAPTVATPSGPKTVKLYAQKHNPFMYFSDIVDNPARTSKIVPLENNLSKDLADNTVPNFVWISPDQCHDMHGVSPSSAALVGLPSCGYPDSGLDHGAIKLGDDYVKQQVNEIMDSTTWKTTNSSIVLAWDENDYSGYSGGPGSPVGANGTVLGGGDAPFIVINSAPRARTRPAASSPTTTRCSPRSSRCGTSAASPTPARRPPPARSRSSSARDRGAPPAHRLSATPRAADHDGPPPPRGAGRRSSLVRHAQQSPAGGGRRRARRRRGCRCR</sequence>
<dbReference type="EMBL" id="AP024525">
    <property type="protein sequence ID" value="BCT74378.1"/>
    <property type="molecule type" value="Genomic_DNA"/>
</dbReference>
<feature type="chain" id="PRO_5046018493" description="Phosphoesterase family protein" evidence="4">
    <location>
        <begin position="30"/>
        <end position="455"/>
    </location>
</feature>
<dbReference type="Gene3D" id="3.40.720.10">
    <property type="entry name" value="Alkaline Phosphatase, subunit A"/>
    <property type="match status" value="1"/>
</dbReference>
<protein>
    <recommendedName>
        <fullName evidence="7">Phosphoesterase family protein</fullName>
    </recommendedName>
</protein>
<dbReference type="InterPro" id="IPR007312">
    <property type="entry name" value="Phosphoesterase"/>
</dbReference>
<evidence type="ECO:0000256" key="2">
    <source>
        <dbReference type="ARBA" id="ARBA00023026"/>
    </source>
</evidence>
<feature type="region of interest" description="Disordered" evidence="3">
    <location>
        <begin position="348"/>
        <end position="455"/>
    </location>
</feature>
<feature type="compositionally biased region" description="Low complexity" evidence="3">
    <location>
        <begin position="348"/>
        <end position="381"/>
    </location>
</feature>
<keyword evidence="2" id="KW-0843">Virulence</keyword>
<dbReference type="PANTHER" id="PTHR31956">
    <property type="entry name" value="NON-SPECIFIC PHOSPHOLIPASE C4-RELATED"/>
    <property type="match status" value="1"/>
</dbReference>
<dbReference type="InterPro" id="IPR017850">
    <property type="entry name" value="Alkaline_phosphatase_core_sf"/>
</dbReference>
<keyword evidence="1" id="KW-0378">Hydrolase</keyword>
<feature type="signal peptide" evidence="4">
    <location>
        <begin position="1"/>
        <end position="29"/>
    </location>
</feature>
<dbReference type="Proteomes" id="UP001319861">
    <property type="component" value="Chromosome"/>
</dbReference>
<keyword evidence="6" id="KW-1185">Reference proteome</keyword>
<organism evidence="5 6">
    <name type="scientific">Sinomonas cyclohexanicum</name>
    <name type="common">Corynebacterium cyclohexanicum</name>
    <dbReference type="NCBI Taxonomy" id="322009"/>
    <lineage>
        <taxon>Bacteria</taxon>
        <taxon>Bacillati</taxon>
        <taxon>Actinomycetota</taxon>
        <taxon>Actinomycetes</taxon>
        <taxon>Micrococcales</taxon>
        <taxon>Micrococcaceae</taxon>
        <taxon>Sinomonas</taxon>
    </lineage>
</organism>
<dbReference type="Pfam" id="PF04185">
    <property type="entry name" value="Phosphoesterase"/>
    <property type="match status" value="1"/>
</dbReference>
<accession>A0ABM7PQD2</accession>
<dbReference type="RefSeq" id="WP_229231125.1">
    <property type="nucleotide sequence ID" value="NZ_AP024525.1"/>
</dbReference>
<evidence type="ECO:0008006" key="7">
    <source>
        <dbReference type="Google" id="ProtNLM"/>
    </source>
</evidence>
<feature type="compositionally biased region" description="Basic residues" evidence="3">
    <location>
        <begin position="442"/>
        <end position="455"/>
    </location>
</feature>